<dbReference type="Proteomes" id="UP000323866">
    <property type="component" value="Unassembled WGS sequence"/>
</dbReference>
<dbReference type="Proteomes" id="UP001570846">
    <property type="component" value="Unassembled WGS sequence"/>
</dbReference>
<comment type="caution">
    <text evidence="2">The sequence shown here is derived from an EMBL/GenBank/DDBJ whole genome shotgun (WGS) entry which is preliminary data.</text>
</comment>
<dbReference type="PANTHER" id="PTHR22916:SF3">
    <property type="entry name" value="UDP-GLCNAC:BETAGAL BETA-1,3-N-ACETYLGLUCOSAMINYLTRANSFERASE-LIKE PROTEIN 1"/>
    <property type="match status" value="1"/>
</dbReference>
<dbReference type="InterPro" id="IPR001173">
    <property type="entry name" value="Glyco_trans_2-like"/>
</dbReference>
<organism evidence="2 4">
    <name type="scientific">Rufibacter glacialis</name>
    <dbReference type="NCBI Taxonomy" id="1259555"/>
    <lineage>
        <taxon>Bacteria</taxon>
        <taxon>Pseudomonadati</taxon>
        <taxon>Bacteroidota</taxon>
        <taxon>Cytophagia</taxon>
        <taxon>Cytophagales</taxon>
        <taxon>Hymenobacteraceae</taxon>
        <taxon>Rufibacter</taxon>
    </lineage>
</organism>
<dbReference type="PANTHER" id="PTHR22916">
    <property type="entry name" value="GLYCOSYLTRANSFERASE"/>
    <property type="match status" value="1"/>
</dbReference>
<name>A0A5M8QNV4_9BACT</name>
<dbReference type="OrthoDB" id="9815829at2"/>
<dbReference type="SUPFAM" id="SSF53448">
    <property type="entry name" value="Nucleotide-diphospho-sugar transferases"/>
    <property type="match status" value="1"/>
</dbReference>
<reference evidence="2 4" key="1">
    <citation type="submission" date="2019-07" db="EMBL/GenBank/DDBJ databases">
        <authorList>
            <person name="Qu J.-H."/>
        </authorList>
    </citation>
    <scope>NUCLEOTIDE SEQUENCE [LARGE SCALE GENOMIC DNA]</scope>
    <source>
        <strain evidence="2 4">MDT1-10-3</strain>
    </source>
</reference>
<evidence type="ECO:0000259" key="1">
    <source>
        <dbReference type="Pfam" id="PF00535"/>
    </source>
</evidence>
<sequence>MPALTVLMPVYNSEKYLAEAMDSILGQTFQDFEFLIIDDGSSDQSQAIIHSYQDPRIRFYQNEQNLGISQTLNKGIKLANASLIARMDADDISYPLRLEKQYAYMQENPSCAMVSCLVKVITENGELVRMDDFKSAYFYYNLTFICWIYHPTVLYRKEAVEAVGEYSVSYAEDFDLFWKISRRYKIHNLPEVLLDYRTTSQSLHQVLKKKEYEAAQKQQILRNLRYYAGEEYHVSDKFIDCFQHDFTKILKEQEVDSLVECIQELDYVNARIFEKANVNLDLPATKEAAFYKKEFIVSALARKLPRKTAILFLLKLGRLQLLAHICLTHLTRLITNKLFPTQTHPQA</sequence>
<reference evidence="2 4" key="2">
    <citation type="submission" date="2019-09" db="EMBL/GenBank/DDBJ databases">
        <title>A bacterium isolated from glacier soil.</title>
        <authorList>
            <person name="Liu Q."/>
        </authorList>
    </citation>
    <scope>NUCLEOTIDE SEQUENCE [LARGE SCALE GENOMIC DNA]</scope>
    <source>
        <strain evidence="2 4">MDT1-10-3</strain>
    </source>
</reference>
<dbReference type="EMBL" id="JBGOGF010000008">
    <property type="protein sequence ID" value="MFA1772581.1"/>
    <property type="molecule type" value="Genomic_DNA"/>
</dbReference>
<evidence type="ECO:0000313" key="2">
    <source>
        <dbReference type="EMBL" id="KAA6437759.1"/>
    </source>
</evidence>
<dbReference type="Gene3D" id="3.90.550.10">
    <property type="entry name" value="Spore Coat Polysaccharide Biosynthesis Protein SpsA, Chain A"/>
    <property type="match status" value="1"/>
</dbReference>
<protein>
    <submittedName>
        <fullName evidence="2 3">Glycosyltransferase</fullName>
    </submittedName>
</protein>
<dbReference type="GO" id="GO:0016758">
    <property type="term" value="F:hexosyltransferase activity"/>
    <property type="evidence" value="ECO:0007669"/>
    <property type="project" value="UniProtKB-ARBA"/>
</dbReference>
<dbReference type="RefSeq" id="WP_149097379.1">
    <property type="nucleotide sequence ID" value="NZ_BMMG01000001.1"/>
</dbReference>
<keyword evidence="5" id="KW-1185">Reference proteome</keyword>
<proteinExistence type="predicted"/>
<feature type="domain" description="Glycosyltransferase 2-like" evidence="1">
    <location>
        <begin position="5"/>
        <end position="133"/>
    </location>
</feature>
<gene>
    <name evidence="3" type="ORF">ACD591_14865</name>
    <name evidence="2" type="ORF">FOE74_04460</name>
</gene>
<dbReference type="EMBL" id="VKKZ01000010">
    <property type="protein sequence ID" value="KAA6437759.1"/>
    <property type="molecule type" value="Genomic_DNA"/>
</dbReference>
<evidence type="ECO:0000313" key="5">
    <source>
        <dbReference type="Proteomes" id="UP001570846"/>
    </source>
</evidence>
<evidence type="ECO:0000313" key="4">
    <source>
        <dbReference type="Proteomes" id="UP000323866"/>
    </source>
</evidence>
<accession>A0A5M8QNV4</accession>
<reference evidence="3 5" key="3">
    <citation type="submission" date="2024-08" db="EMBL/GenBank/DDBJ databases">
        <authorList>
            <person name="Wei W."/>
        </authorList>
    </citation>
    <scope>NUCLEOTIDE SEQUENCE [LARGE SCALE GENOMIC DNA]</scope>
    <source>
        <strain evidence="3 5">XU2</strain>
    </source>
</reference>
<dbReference type="InterPro" id="IPR029044">
    <property type="entry name" value="Nucleotide-diphossugar_trans"/>
</dbReference>
<evidence type="ECO:0000313" key="3">
    <source>
        <dbReference type="EMBL" id="MFA1772581.1"/>
    </source>
</evidence>
<dbReference type="AlphaFoldDB" id="A0A5M8QNV4"/>
<keyword evidence="2" id="KW-0808">Transferase</keyword>
<dbReference type="Pfam" id="PF00535">
    <property type="entry name" value="Glycos_transf_2"/>
    <property type="match status" value="1"/>
</dbReference>